<feature type="region of interest" description="Disordered" evidence="1">
    <location>
        <begin position="227"/>
        <end position="248"/>
    </location>
</feature>
<sequence length="248" mass="25844">MRRTFAILLAAGVLLSYDSWVLLFLSPYPFPLTGYVSELAAADQPYSWLFRSGDALAGSLMVLIAILGVRGWRPRFGRAAMPLAVAIGVAGLATIGDSIAALPCTQTFDPVCYAEYTANPLRPDFLLHAIASSIVAIGAMASLVIAVIALRRRGSLGTAYGRGVLAVLGVLIVANIGSVIIEMTWRAGQGYIQALGVLVLAAWAAHLGFIAVMDRGAAVDRGAVDRGADDRGAEADRGAAVDRGSADA</sequence>
<comment type="caution">
    <text evidence="3">The sequence shown here is derived from an EMBL/GenBank/DDBJ whole genome shotgun (WGS) entry which is preliminary data.</text>
</comment>
<accession>A0ABP3C9V2</accession>
<gene>
    <name evidence="3" type="ORF">NCCP602_25440</name>
</gene>
<feature type="transmembrane region" description="Helical" evidence="2">
    <location>
        <begin position="48"/>
        <end position="69"/>
    </location>
</feature>
<dbReference type="RefSeq" id="WP_339393325.1">
    <property type="nucleotide sequence ID" value="NZ_BAAAAF010000010.1"/>
</dbReference>
<keyword evidence="2" id="KW-0812">Transmembrane</keyword>
<dbReference type="Pfam" id="PF06197">
    <property type="entry name" value="DUF998"/>
    <property type="match status" value="1"/>
</dbReference>
<dbReference type="InterPro" id="IPR009339">
    <property type="entry name" value="DUF998"/>
</dbReference>
<name>A0ABP3C9V2_9MICO</name>
<dbReference type="EMBL" id="BAAAAF010000010">
    <property type="protein sequence ID" value="GAA0036583.1"/>
    <property type="molecule type" value="Genomic_DNA"/>
</dbReference>
<evidence type="ECO:0000256" key="1">
    <source>
        <dbReference type="SAM" id="MobiDB-lite"/>
    </source>
</evidence>
<protein>
    <recommendedName>
        <fullName evidence="5">DUF998 domain-containing protein</fullName>
    </recommendedName>
</protein>
<evidence type="ECO:0000313" key="3">
    <source>
        <dbReference type="EMBL" id="GAA0036583.1"/>
    </source>
</evidence>
<feature type="transmembrane region" description="Helical" evidence="2">
    <location>
        <begin position="125"/>
        <end position="150"/>
    </location>
</feature>
<evidence type="ECO:0000256" key="2">
    <source>
        <dbReference type="SAM" id="Phobius"/>
    </source>
</evidence>
<evidence type="ECO:0000313" key="4">
    <source>
        <dbReference type="Proteomes" id="UP001498238"/>
    </source>
</evidence>
<organism evidence="3 4">
    <name type="scientific">Brevibacterium metallidurans</name>
    <dbReference type="NCBI Taxonomy" id="1482676"/>
    <lineage>
        <taxon>Bacteria</taxon>
        <taxon>Bacillati</taxon>
        <taxon>Actinomycetota</taxon>
        <taxon>Actinomycetes</taxon>
        <taxon>Micrococcales</taxon>
        <taxon>Brevibacteriaceae</taxon>
        <taxon>Brevibacterium</taxon>
    </lineage>
</organism>
<feature type="transmembrane region" description="Helical" evidence="2">
    <location>
        <begin position="162"/>
        <end position="185"/>
    </location>
</feature>
<feature type="transmembrane region" description="Helical" evidence="2">
    <location>
        <begin position="191"/>
        <end position="212"/>
    </location>
</feature>
<keyword evidence="2" id="KW-0472">Membrane</keyword>
<reference evidence="3 4" key="1">
    <citation type="submission" date="2024-01" db="EMBL/GenBank/DDBJ databases">
        <title>Characterization of antibiotic resistant novel bacterial strains and their environmental applications.</title>
        <authorList>
            <person name="Manzoor S."/>
            <person name="Abbas S."/>
            <person name="Arshad M."/>
            <person name="Ahmed I."/>
        </authorList>
    </citation>
    <scope>NUCLEOTIDE SEQUENCE [LARGE SCALE GENOMIC DNA]</scope>
    <source>
        <strain evidence="3 4">NCCP-602</strain>
    </source>
</reference>
<proteinExistence type="predicted"/>
<keyword evidence="4" id="KW-1185">Reference proteome</keyword>
<feature type="transmembrane region" description="Helical" evidence="2">
    <location>
        <begin position="81"/>
        <end position="101"/>
    </location>
</feature>
<evidence type="ECO:0008006" key="5">
    <source>
        <dbReference type="Google" id="ProtNLM"/>
    </source>
</evidence>
<keyword evidence="2" id="KW-1133">Transmembrane helix</keyword>
<dbReference type="Proteomes" id="UP001498238">
    <property type="component" value="Unassembled WGS sequence"/>
</dbReference>